<dbReference type="PATRIC" id="fig|1335616.4.peg.1278"/>
<dbReference type="InterPro" id="IPR001310">
    <property type="entry name" value="Histidine_triad_HIT"/>
</dbReference>
<reference evidence="5 6" key="1">
    <citation type="submission" date="2013-08" db="EMBL/GenBank/DDBJ databases">
        <title>Lactobacillus wasatchii sp. WDC04, a late gas producing bacteria isolated from aged chedder cheese.</title>
        <authorList>
            <person name="Oberg C.J."/>
            <person name="Culumber M."/>
            <person name="McMahon D.J."/>
            <person name="Broadbent J.R."/>
            <person name="Oberg T.S."/>
            <person name="Ortaki F."/>
        </authorList>
    </citation>
    <scope>NUCLEOTIDE SEQUENCE [LARGE SCALE GENOMIC DNA]</scope>
    <source>
        <strain evidence="5 6">WDC04</strain>
    </source>
</reference>
<dbReference type="InterPro" id="IPR036265">
    <property type="entry name" value="HIT-like_sf"/>
</dbReference>
<evidence type="ECO:0000256" key="1">
    <source>
        <dbReference type="PIRSR" id="PIRSR601310-1"/>
    </source>
</evidence>
<protein>
    <submittedName>
        <fullName evidence="5">Diadenosine tetraphosphate hydrolase, HIT family hydrolase like protein</fullName>
    </submittedName>
</protein>
<sequence length="121" mass="13723">MVKDCVFCQKKPKEYLVENEFSAAFFDFAPVTQGHTLVIPKRHVEQIWELSPEERQSLWELIEQVKQYLDQHYQPGGYNLGVNAGAVAGQSVMHCHIHVIPRYANNATVVPGVENLIPPAH</sequence>
<name>A0A0D1A680_9LACO</name>
<proteinExistence type="predicted"/>
<organism evidence="5 6">
    <name type="scientific">Paucilactobacillus wasatchensis</name>
    <dbReference type="NCBI Taxonomy" id="1335616"/>
    <lineage>
        <taxon>Bacteria</taxon>
        <taxon>Bacillati</taxon>
        <taxon>Bacillota</taxon>
        <taxon>Bacilli</taxon>
        <taxon>Lactobacillales</taxon>
        <taxon>Lactobacillaceae</taxon>
        <taxon>Paucilactobacillus</taxon>
    </lineage>
</organism>
<dbReference type="STRING" id="1335616.WDC_1278"/>
<accession>A0A0D1A680</accession>
<dbReference type="RefSeq" id="WP_225349626.1">
    <property type="nucleotide sequence ID" value="NZ_AWTT01000030.1"/>
</dbReference>
<feature type="domain" description="HIT" evidence="4">
    <location>
        <begin position="2"/>
        <end position="109"/>
    </location>
</feature>
<evidence type="ECO:0000256" key="2">
    <source>
        <dbReference type="PIRSR" id="PIRSR601310-3"/>
    </source>
</evidence>
<keyword evidence="6" id="KW-1185">Reference proteome</keyword>
<keyword evidence="5" id="KW-0378">Hydrolase</keyword>
<evidence type="ECO:0000313" key="6">
    <source>
        <dbReference type="Proteomes" id="UP000032279"/>
    </source>
</evidence>
<dbReference type="AlphaFoldDB" id="A0A0D1A680"/>
<dbReference type="PANTHER" id="PTHR42997:SF1">
    <property type="entry name" value="AP-4-A PHOSPHORYLASE"/>
    <property type="match status" value="1"/>
</dbReference>
<dbReference type="PANTHER" id="PTHR42997">
    <property type="entry name" value="HIT FAMILY HYDROLASE"/>
    <property type="match status" value="1"/>
</dbReference>
<dbReference type="EMBL" id="AWTT01000030">
    <property type="protein sequence ID" value="KIS03157.1"/>
    <property type="molecule type" value="Genomic_DNA"/>
</dbReference>
<feature type="active site" description="Tele-AMP-histidine intermediate" evidence="1">
    <location>
        <position position="96"/>
    </location>
</feature>
<dbReference type="PRINTS" id="PR00332">
    <property type="entry name" value="HISTRIAD"/>
</dbReference>
<comment type="caution">
    <text evidence="5">The sequence shown here is derived from an EMBL/GenBank/DDBJ whole genome shotgun (WGS) entry which is preliminary data.</text>
</comment>
<dbReference type="InterPro" id="IPR011146">
    <property type="entry name" value="HIT-like"/>
</dbReference>
<feature type="short sequence motif" description="Histidine triad motif" evidence="2 3">
    <location>
        <begin position="94"/>
        <end position="98"/>
    </location>
</feature>
<dbReference type="Gene3D" id="3.30.428.10">
    <property type="entry name" value="HIT-like"/>
    <property type="match status" value="1"/>
</dbReference>
<dbReference type="PROSITE" id="PS51084">
    <property type="entry name" value="HIT_2"/>
    <property type="match status" value="1"/>
</dbReference>
<dbReference type="Proteomes" id="UP000032279">
    <property type="component" value="Unassembled WGS sequence"/>
</dbReference>
<dbReference type="SUPFAM" id="SSF54197">
    <property type="entry name" value="HIT-like"/>
    <property type="match status" value="1"/>
</dbReference>
<evidence type="ECO:0000256" key="3">
    <source>
        <dbReference type="PROSITE-ProRule" id="PRU00464"/>
    </source>
</evidence>
<evidence type="ECO:0000259" key="4">
    <source>
        <dbReference type="PROSITE" id="PS51084"/>
    </source>
</evidence>
<evidence type="ECO:0000313" key="5">
    <source>
        <dbReference type="EMBL" id="KIS03157.1"/>
    </source>
</evidence>
<dbReference type="GO" id="GO:0016787">
    <property type="term" value="F:hydrolase activity"/>
    <property type="evidence" value="ECO:0007669"/>
    <property type="project" value="UniProtKB-KW"/>
</dbReference>
<gene>
    <name evidence="5" type="ORF">WDC_1278</name>
</gene>
<dbReference type="InterPro" id="IPR052908">
    <property type="entry name" value="AP-4-A_phosphorylase"/>
</dbReference>
<dbReference type="Pfam" id="PF01230">
    <property type="entry name" value="HIT"/>
    <property type="match status" value="1"/>
</dbReference>